<evidence type="ECO:0000256" key="2">
    <source>
        <dbReference type="ARBA" id="ARBA00008834"/>
    </source>
</evidence>
<feature type="signal peptide" evidence="11">
    <location>
        <begin position="1"/>
        <end position="16"/>
    </location>
</feature>
<keyword evidence="13" id="KW-1185">Reference proteome</keyword>
<dbReference type="PANTHER" id="PTHR31736">
    <property type="match status" value="1"/>
</dbReference>
<keyword evidence="4 11" id="KW-0732">Signal</keyword>
<reference evidence="12" key="1">
    <citation type="journal article" date="2020" name="Stud. Mycol.">
        <title>101 Dothideomycetes genomes: a test case for predicting lifestyles and emergence of pathogens.</title>
        <authorList>
            <person name="Haridas S."/>
            <person name="Albert R."/>
            <person name="Binder M."/>
            <person name="Bloem J."/>
            <person name="Labutti K."/>
            <person name="Salamov A."/>
            <person name="Andreopoulos B."/>
            <person name="Baker S."/>
            <person name="Barry K."/>
            <person name="Bills G."/>
            <person name="Bluhm B."/>
            <person name="Cannon C."/>
            <person name="Castanera R."/>
            <person name="Culley D."/>
            <person name="Daum C."/>
            <person name="Ezra D."/>
            <person name="Gonzalez J."/>
            <person name="Henrissat B."/>
            <person name="Kuo A."/>
            <person name="Liang C."/>
            <person name="Lipzen A."/>
            <person name="Lutzoni F."/>
            <person name="Magnuson J."/>
            <person name="Mondo S."/>
            <person name="Nolan M."/>
            <person name="Ohm R."/>
            <person name="Pangilinan J."/>
            <person name="Park H.-J."/>
            <person name="Ramirez L."/>
            <person name="Alfaro M."/>
            <person name="Sun H."/>
            <person name="Tritt A."/>
            <person name="Yoshinaga Y."/>
            <person name="Zwiers L.-H."/>
            <person name="Turgeon B."/>
            <person name="Goodwin S."/>
            <person name="Spatafora J."/>
            <person name="Crous P."/>
            <person name="Grigoriev I."/>
        </authorList>
    </citation>
    <scope>NUCLEOTIDE SEQUENCE</scope>
    <source>
        <strain evidence="12">CBS 115976</strain>
    </source>
</reference>
<evidence type="ECO:0000313" key="12">
    <source>
        <dbReference type="EMBL" id="KAF2672549.1"/>
    </source>
</evidence>
<evidence type="ECO:0000313" key="13">
    <source>
        <dbReference type="Proteomes" id="UP000799302"/>
    </source>
</evidence>
<evidence type="ECO:0000256" key="3">
    <source>
        <dbReference type="ARBA" id="ARBA00022525"/>
    </source>
</evidence>
<keyword evidence="5 10" id="KW-0378">Hydrolase</keyword>
<proteinExistence type="inferred from homology"/>
<evidence type="ECO:0000256" key="4">
    <source>
        <dbReference type="ARBA" id="ARBA00022729"/>
    </source>
</evidence>
<keyword evidence="6" id="KW-1015">Disulfide bond</keyword>
<keyword evidence="3" id="KW-0964">Secreted</keyword>
<evidence type="ECO:0000256" key="5">
    <source>
        <dbReference type="ARBA" id="ARBA00022801"/>
    </source>
</evidence>
<evidence type="ECO:0000256" key="8">
    <source>
        <dbReference type="ARBA" id="ARBA00023295"/>
    </source>
</evidence>
<dbReference type="InterPro" id="IPR011050">
    <property type="entry name" value="Pectin_lyase_fold/virulence"/>
</dbReference>
<evidence type="ECO:0000256" key="7">
    <source>
        <dbReference type="ARBA" id="ARBA00023180"/>
    </source>
</evidence>
<feature type="chain" id="PRO_5025441344" description="Rhamnogalacturonase A" evidence="11">
    <location>
        <begin position="17"/>
        <end position="460"/>
    </location>
</feature>
<evidence type="ECO:0008006" key="14">
    <source>
        <dbReference type="Google" id="ProtNLM"/>
    </source>
</evidence>
<evidence type="ECO:0000256" key="10">
    <source>
        <dbReference type="RuleBase" id="RU361169"/>
    </source>
</evidence>
<dbReference type="GO" id="GO:0004650">
    <property type="term" value="F:polygalacturonase activity"/>
    <property type="evidence" value="ECO:0007669"/>
    <property type="project" value="InterPro"/>
</dbReference>
<sequence length="460" mass="48915">MKLLLPLLAISSLASAQLSGKVGPTTSHATKTARKVCNITSYGAKPGKTGDIGPAMTEAFNACKNGGTIVIPSGDWGLRTWVNMQNGKGFAIQWDGVIHRTGDAGGNMLLVQKSDDVEIFSSTGKGAFQGNGYEFHRKGSITGPRILRFVRTTNFAVHDVLLIDAPSFHFSMDTCKNGEVYNMVIKGAYQGGLDGIDVWSDNIHIHDVMVSNKDECVTVKSPAHNILVENIYCNWSGGSAFGSLGEGVDIANVIYRNVYTIQSNQMMMIKSRGGSGSVSNVLFENFIGHSNAYSLDIDQNWSPMKSHPGPGVGLRNITFKNWKGTCANGVQRPPIKIICSDDKPCVGIHIVDFAMWTDSGSSVQYQCKSAYGSGGCLKSGSGGAYATTSKTISSPPAGYNAVRMPGDLKTSTGTKEPIAIPQMPSSFFPGKSPLKALAAGGAGGRLVELFNDVDEGFIES</sequence>
<dbReference type="Pfam" id="PF00295">
    <property type="entry name" value="Glyco_hydro_28"/>
    <property type="match status" value="1"/>
</dbReference>
<dbReference type="GO" id="GO:0071555">
    <property type="term" value="P:cell wall organization"/>
    <property type="evidence" value="ECO:0007669"/>
    <property type="project" value="UniProtKB-KW"/>
</dbReference>
<accession>A0A6A6UJY0</accession>
<dbReference type="InterPro" id="IPR000743">
    <property type="entry name" value="Glyco_hydro_28"/>
</dbReference>
<dbReference type="SUPFAM" id="SSF51126">
    <property type="entry name" value="Pectin lyase-like"/>
    <property type="match status" value="1"/>
</dbReference>
<keyword evidence="9" id="KW-0961">Cell wall biogenesis/degradation</keyword>
<dbReference type="OrthoDB" id="2268901at2759"/>
<organism evidence="12 13">
    <name type="scientific">Microthyrium microscopicum</name>
    <dbReference type="NCBI Taxonomy" id="703497"/>
    <lineage>
        <taxon>Eukaryota</taxon>
        <taxon>Fungi</taxon>
        <taxon>Dikarya</taxon>
        <taxon>Ascomycota</taxon>
        <taxon>Pezizomycotina</taxon>
        <taxon>Dothideomycetes</taxon>
        <taxon>Dothideomycetes incertae sedis</taxon>
        <taxon>Microthyriales</taxon>
        <taxon>Microthyriaceae</taxon>
        <taxon>Microthyrium</taxon>
    </lineage>
</organism>
<dbReference type="AlphaFoldDB" id="A0A6A6UJY0"/>
<dbReference type="GO" id="GO:0046576">
    <property type="term" value="F:rhamnogalacturonan alpha-L-rhamnopyranosyl-(1-&gt;4)-alpha-D-galactopyranosyluronide lyase activity"/>
    <property type="evidence" value="ECO:0007669"/>
    <property type="project" value="UniProtKB-ARBA"/>
</dbReference>
<evidence type="ECO:0000256" key="6">
    <source>
        <dbReference type="ARBA" id="ARBA00023157"/>
    </source>
</evidence>
<dbReference type="PANTHER" id="PTHR31736:SF19">
    <property type="entry name" value="PECTIN LYASE SUPERFAMILY PROTEIN-RELATED"/>
    <property type="match status" value="1"/>
</dbReference>
<dbReference type="GO" id="GO:0005576">
    <property type="term" value="C:extracellular region"/>
    <property type="evidence" value="ECO:0007669"/>
    <property type="project" value="UniProtKB-SubCell"/>
</dbReference>
<dbReference type="Proteomes" id="UP000799302">
    <property type="component" value="Unassembled WGS sequence"/>
</dbReference>
<keyword evidence="8 10" id="KW-0326">Glycosidase</keyword>
<dbReference type="InterPro" id="IPR012334">
    <property type="entry name" value="Pectin_lyas_fold"/>
</dbReference>
<dbReference type="EMBL" id="MU004231">
    <property type="protein sequence ID" value="KAF2672549.1"/>
    <property type="molecule type" value="Genomic_DNA"/>
</dbReference>
<dbReference type="GO" id="GO:0005975">
    <property type="term" value="P:carbohydrate metabolic process"/>
    <property type="evidence" value="ECO:0007669"/>
    <property type="project" value="InterPro"/>
</dbReference>
<dbReference type="Gene3D" id="2.160.20.10">
    <property type="entry name" value="Single-stranded right-handed beta-helix, Pectin lyase-like"/>
    <property type="match status" value="1"/>
</dbReference>
<keyword evidence="7" id="KW-0325">Glycoprotein</keyword>
<name>A0A6A6UJY0_9PEZI</name>
<comment type="subcellular location">
    <subcellularLocation>
        <location evidence="1">Secreted</location>
    </subcellularLocation>
</comment>
<protein>
    <recommendedName>
        <fullName evidence="14">Rhamnogalacturonase A</fullName>
    </recommendedName>
</protein>
<comment type="similarity">
    <text evidence="2 10">Belongs to the glycosyl hydrolase 28 family.</text>
</comment>
<evidence type="ECO:0000256" key="11">
    <source>
        <dbReference type="SAM" id="SignalP"/>
    </source>
</evidence>
<gene>
    <name evidence="12" type="ORF">BT63DRAFT_436455</name>
</gene>
<evidence type="ECO:0000256" key="9">
    <source>
        <dbReference type="ARBA" id="ARBA00023316"/>
    </source>
</evidence>
<evidence type="ECO:0000256" key="1">
    <source>
        <dbReference type="ARBA" id="ARBA00004613"/>
    </source>
</evidence>